<dbReference type="InterPro" id="IPR000644">
    <property type="entry name" value="CBS_dom"/>
</dbReference>
<dbReference type="RefSeq" id="WP_097055744.1">
    <property type="nucleotide sequence ID" value="NZ_OCMF01000001.1"/>
</dbReference>
<dbReference type="AlphaFoldDB" id="A0A285X3G2"/>
<feature type="domain" description="CBS" evidence="1">
    <location>
        <begin position="72"/>
        <end position="115"/>
    </location>
</feature>
<feature type="domain" description="CBS" evidence="1">
    <location>
        <begin position="18"/>
        <end position="51"/>
    </location>
</feature>
<keyword evidence="3" id="KW-1185">Reference proteome</keyword>
<protein>
    <submittedName>
        <fullName evidence="2">CBS domain-containing protein</fullName>
    </submittedName>
</protein>
<name>A0A285X3G2_9FLAO</name>
<dbReference type="Proteomes" id="UP000219193">
    <property type="component" value="Unassembled WGS sequence"/>
</dbReference>
<evidence type="ECO:0000313" key="2">
    <source>
        <dbReference type="EMBL" id="SOC78919.1"/>
    </source>
</evidence>
<evidence type="ECO:0000259" key="1">
    <source>
        <dbReference type="Pfam" id="PF00571"/>
    </source>
</evidence>
<evidence type="ECO:0000313" key="3">
    <source>
        <dbReference type="Proteomes" id="UP000219193"/>
    </source>
</evidence>
<dbReference type="InterPro" id="IPR046342">
    <property type="entry name" value="CBS_dom_sf"/>
</dbReference>
<accession>A0A285X3G2</accession>
<sequence>MNITPYILNEIQIPDFGTKVAEVLEIFNRNPYSHLPVTNEGIYMGSIPVGDARMFDPEKKLEEFQYALEGFYVRQNDNWIDVLHTFSKNDANIMPVLDAENKFLGYLELQDIMNIFTESPFLNHPGGILTVEKGRKDYSFSEICQIVESNGAHVLGAFISGMENDRAQITIKTGTTPFNALFQTFRRYGYEIISQHDEDSFSSNLEDRSRYLDKYLNI</sequence>
<dbReference type="Pfam" id="PF00571">
    <property type="entry name" value="CBS"/>
    <property type="match status" value="2"/>
</dbReference>
<dbReference type="Gene3D" id="3.10.580.10">
    <property type="entry name" value="CBS-domain"/>
    <property type="match status" value="1"/>
</dbReference>
<dbReference type="EMBL" id="OCMF01000001">
    <property type="protein sequence ID" value="SOC78919.1"/>
    <property type="molecule type" value="Genomic_DNA"/>
</dbReference>
<reference evidence="3" key="1">
    <citation type="submission" date="2017-09" db="EMBL/GenBank/DDBJ databases">
        <authorList>
            <person name="Varghese N."/>
            <person name="Submissions S."/>
        </authorList>
    </citation>
    <scope>NUCLEOTIDE SEQUENCE [LARGE SCALE GENOMIC DNA]</scope>
    <source>
        <strain evidence="3">CGMCC 1.12641</strain>
    </source>
</reference>
<organism evidence="2 3">
    <name type="scientific">Salinimicrobium sediminis</name>
    <dbReference type="NCBI Taxonomy" id="1343891"/>
    <lineage>
        <taxon>Bacteria</taxon>
        <taxon>Pseudomonadati</taxon>
        <taxon>Bacteroidota</taxon>
        <taxon>Flavobacteriia</taxon>
        <taxon>Flavobacteriales</taxon>
        <taxon>Flavobacteriaceae</taxon>
        <taxon>Salinimicrobium</taxon>
    </lineage>
</organism>
<dbReference type="OrthoDB" id="1523762at2"/>
<dbReference type="SUPFAM" id="SSF54631">
    <property type="entry name" value="CBS-domain pair"/>
    <property type="match status" value="1"/>
</dbReference>
<gene>
    <name evidence="2" type="ORF">SAMN06296241_0439</name>
</gene>
<proteinExistence type="predicted"/>